<protein>
    <submittedName>
        <fullName evidence="3">Phosphatase PAP2 family protein</fullName>
    </submittedName>
</protein>
<gene>
    <name evidence="3" type="ORF">V1479_17355</name>
</gene>
<keyword evidence="1" id="KW-1133">Transmembrane helix</keyword>
<dbReference type="InterPro" id="IPR036938">
    <property type="entry name" value="PAP2/HPO_sf"/>
</dbReference>
<proteinExistence type="predicted"/>
<dbReference type="InterPro" id="IPR000326">
    <property type="entry name" value="PAP2/HPO"/>
</dbReference>
<evidence type="ECO:0000259" key="2">
    <source>
        <dbReference type="SMART" id="SM00014"/>
    </source>
</evidence>
<dbReference type="SUPFAM" id="SSF48317">
    <property type="entry name" value="Acid phosphatase/Vanadium-dependent haloperoxidase"/>
    <property type="match status" value="1"/>
</dbReference>
<dbReference type="PANTHER" id="PTHR14969:SF13">
    <property type="entry name" value="AT30094P"/>
    <property type="match status" value="1"/>
</dbReference>
<feature type="domain" description="Phosphatidic acid phosphatase type 2/haloperoxidase" evidence="2">
    <location>
        <begin position="107"/>
        <end position="221"/>
    </location>
</feature>
<keyword evidence="1" id="KW-0812">Transmembrane</keyword>
<accession>A0ABV3WWL9</accession>
<sequence>MNRLFQLVRGMREMRFATVPVLLVAVVASGVYIFLAIADEVSENEIARIDSALLLMLRDPTDSARPLGPGWLVETITEITALGGYPLLVVLVAAVLGFLLVIGRYGPALFVFLSIVSGTALSQLLKMLYDRPRPDIVDHLVQTHTASFPSGHATMSALVYLTLATLIVRLVDSLAARVYVICVAVLLTIMVGFSRVYLGVHWPSDVAAGWALGAAWASLTWLVVSGLRAFNRSREAA</sequence>
<organism evidence="3 4">
    <name type="scientific">Neoaquamicrobium sediminum</name>
    <dbReference type="NCBI Taxonomy" id="1849104"/>
    <lineage>
        <taxon>Bacteria</taxon>
        <taxon>Pseudomonadati</taxon>
        <taxon>Pseudomonadota</taxon>
        <taxon>Alphaproteobacteria</taxon>
        <taxon>Hyphomicrobiales</taxon>
        <taxon>Phyllobacteriaceae</taxon>
        <taxon>Neoaquamicrobium</taxon>
    </lineage>
</organism>
<dbReference type="Pfam" id="PF01569">
    <property type="entry name" value="PAP2"/>
    <property type="match status" value="1"/>
</dbReference>
<dbReference type="RefSeq" id="WP_368804052.1">
    <property type="nucleotide sequence ID" value="NZ_JAZHFV010000006.1"/>
</dbReference>
<evidence type="ECO:0000256" key="1">
    <source>
        <dbReference type="SAM" id="Phobius"/>
    </source>
</evidence>
<feature type="transmembrane region" description="Helical" evidence="1">
    <location>
        <begin position="109"/>
        <end position="129"/>
    </location>
</feature>
<reference evidence="3 4" key="1">
    <citation type="submission" date="2024-01" db="EMBL/GenBank/DDBJ databases">
        <title>New evidence supports the origin of RcGTA from prophage.</title>
        <authorList>
            <person name="Xu Y."/>
            <person name="Liu B."/>
            <person name="Chen F."/>
        </authorList>
    </citation>
    <scope>NUCLEOTIDE SEQUENCE [LARGE SCALE GENOMIC DNA]</scope>
    <source>
        <strain evidence="3 4">CBW1107-2</strain>
    </source>
</reference>
<feature type="transmembrane region" description="Helical" evidence="1">
    <location>
        <begin position="149"/>
        <end position="171"/>
    </location>
</feature>
<feature type="transmembrane region" description="Helical" evidence="1">
    <location>
        <begin position="178"/>
        <end position="198"/>
    </location>
</feature>
<feature type="transmembrane region" description="Helical" evidence="1">
    <location>
        <begin position="21"/>
        <end position="38"/>
    </location>
</feature>
<feature type="transmembrane region" description="Helical" evidence="1">
    <location>
        <begin position="210"/>
        <end position="230"/>
    </location>
</feature>
<name>A0ABV3WWL9_9HYPH</name>
<evidence type="ECO:0000313" key="4">
    <source>
        <dbReference type="Proteomes" id="UP001559025"/>
    </source>
</evidence>
<evidence type="ECO:0000313" key="3">
    <source>
        <dbReference type="EMBL" id="MEX4009081.1"/>
    </source>
</evidence>
<dbReference type="PANTHER" id="PTHR14969">
    <property type="entry name" value="SPHINGOSINE-1-PHOSPHATE PHOSPHOHYDROLASE"/>
    <property type="match status" value="1"/>
</dbReference>
<keyword evidence="1" id="KW-0472">Membrane</keyword>
<dbReference type="Gene3D" id="1.20.144.10">
    <property type="entry name" value="Phosphatidic acid phosphatase type 2/haloperoxidase"/>
    <property type="match status" value="1"/>
</dbReference>
<comment type="caution">
    <text evidence="3">The sequence shown here is derived from an EMBL/GenBank/DDBJ whole genome shotgun (WGS) entry which is preliminary data.</text>
</comment>
<dbReference type="Proteomes" id="UP001559025">
    <property type="component" value="Unassembled WGS sequence"/>
</dbReference>
<feature type="transmembrane region" description="Helical" evidence="1">
    <location>
        <begin position="79"/>
        <end position="102"/>
    </location>
</feature>
<dbReference type="CDD" id="cd03392">
    <property type="entry name" value="PAP2_like_2"/>
    <property type="match status" value="1"/>
</dbReference>
<keyword evidence="4" id="KW-1185">Reference proteome</keyword>
<dbReference type="EMBL" id="JAZHFV010000006">
    <property type="protein sequence ID" value="MEX4009081.1"/>
    <property type="molecule type" value="Genomic_DNA"/>
</dbReference>
<dbReference type="SMART" id="SM00014">
    <property type="entry name" value="acidPPc"/>
    <property type="match status" value="1"/>
</dbReference>